<feature type="compositionally biased region" description="Polar residues" evidence="4">
    <location>
        <begin position="264"/>
        <end position="276"/>
    </location>
</feature>
<dbReference type="EMBL" id="OA884961">
    <property type="protein sequence ID" value="CAD7281504.1"/>
    <property type="molecule type" value="Genomic_DNA"/>
</dbReference>
<dbReference type="Proteomes" id="UP000678499">
    <property type="component" value="Unassembled WGS sequence"/>
</dbReference>
<feature type="region of interest" description="Disordered" evidence="4">
    <location>
        <begin position="1"/>
        <end position="83"/>
    </location>
</feature>
<keyword evidence="6" id="KW-1185">Reference proteome</keyword>
<feature type="compositionally biased region" description="Polar residues" evidence="4">
    <location>
        <begin position="534"/>
        <end position="543"/>
    </location>
</feature>
<evidence type="ECO:0000313" key="6">
    <source>
        <dbReference type="Proteomes" id="UP000678499"/>
    </source>
</evidence>
<protein>
    <recommendedName>
        <fullName evidence="7">Ubiquitin-associated protein 2</fullName>
    </recommendedName>
</protein>
<dbReference type="EMBL" id="CAJPEX010002924">
    <property type="protein sequence ID" value="CAG0921656.1"/>
    <property type="molecule type" value="Genomic_DNA"/>
</dbReference>
<feature type="compositionally biased region" description="Basic and acidic residues" evidence="4">
    <location>
        <begin position="277"/>
        <end position="290"/>
    </location>
</feature>
<name>A0A7R9BVZ2_9CRUS</name>
<evidence type="ECO:0000256" key="4">
    <source>
        <dbReference type="SAM" id="MobiDB-lite"/>
    </source>
</evidence>
<feature type="compositionally biased region" description="Low complexity" evidence="4">
    <location>
        <begin position="579"/>
        <end position="620"/>
    </location>
</feature>
<feature type="compositionally biased region" description="Polar residues" evidence="4">
    <location>
        <begin position="53"/>
        <end position="62"/>
    </location>
</feature>
<comment type="subcellular location">
    <subcellularLocation>
        <location evidence="1">Cytoplasm</location>
    </subcellularLocation>
</comment>
<dbReference type="AlphaFoldDB" id="A0A7R9BVZ2"/>
<gene>
    <name evidence="5" type="ORF">NMOB1V02_LOCUS9148</name>
</gene>
<accession>A0A7R9BVZ2</accession>
<dbReference type="InterPro" id="IPR009060">
    <property type="entry name" value="UBA-like_sf"/>
</dbReference>
<feature type="compositionally biased region" description="Gly residues" evidence="4">
    <location>
        <begin position="195"/>
        <end position="208"/>
    </location>
</feature>
<feature type="compositionally biased region" description="Basic and acidic residues" evidence="4">
    <location>
        <begin position="215"/>
        <end position="227"/>
    </location>
</feature>
<feature type="region of interest" description="Disordered" evidence="4">
    <location>
        <begin position="640"/>
        <end position="686"/>
    </location>
</feature>
<feature type="region of interest" description="Disordered" evidence="4">
    <location>
        <begin position="961"/>
        <end position="1041"/>
    </location>
</feature>
<dbReference type="GO" id="GO:0005737">
    <property type="term" value="C:cytoplasm"/>
    <property type="evidence" value="ECO:0007669"/>
    <property type="project" value="UniProtKB-SubCell"/>
</dbReference>
<feature type="compositionally biased region" description="Polar residues" evidence="4">
    <location>
        <begin position="649"/>
        <end position="663"/>
    </location>
</feature>
<feature type="region of interest" description="Disordered" evidence="4">
    <location>
        <begin position="124"/>
        <end position="383"/>
    </location>
</feature>
<dbReference type="GO" id="GO:0005634">
    <property type="term" value="C:nucleus"/>
    <property type="evidence" value="ECO:0007669"/>
    <property type="project" value="TreeGrafter"/>
</dbReference>
<organism evidence="5">
    <name type="scientific">Notodromas monacha</name>
    <dbReference type="NCBI Taxonomy" id="399045"/>
    <lineage>
        <taxon>Eukaryota</taxon>
        <taxon>Metazoa</taxon>
        <taxon>Ecdysozoa</taxon>
        <taxon>Arthropoda</taxon>
        <taxon>Crustacea</taxon>
        <taxon>Oligostraca</taxon>
        <taxon>Ostracoda</taxon>
        <taxon>Podocopa</taxon>
        <taxon>Podocopida</taxon>
        <taxon>Cypridocopina</taxon>
        <taxon>Cypridoidea</taxon>
        <taxon>Cyprididae</taxon>
        <taxon>Notodromas</taxon>
    </lineage>
</organism>
<evidence type="ECO:0008006" key="7">
    <source>
        <dbReference type="Google" id="ProtNLM"/>
    </source>
</evidence>
<dbReference type="SUPFAM" id="SSF46934">
    <property type="entry name" value="UBA-like"/>
    <property type="match status" value="1"/>
</dbReference>
<dbReference type="Pfam" id="PF12478">
    <property type="entry name" value="UBAP2-Lig"/>
    <property type="match status" value="1"/>
</dbReference>
<feature type="compositionally biased region" description="Low complexity" evidence="4">
    <location>
        <begin position="961"/>
        <end position="980"/>
    </location>
</feature>
<evidence type="ECO:0000256" key="2">
    <source>
        <dbReference type="ARBA" id="ARBA00022490"/>
    </source>
</evidence>
<dbReference type="InterPro" id="IPR022166">
    <property type="entry name" value="UBAP2/Lig"/>
</dbReference>
<proteinExistence type="predicted"/>
<sequence length="1041" mass="107385">MSGRSGGKGRAKESKDKAAKSGGKMGAQAQSSNVPKTSVGSAKEALSSEKQAEFSSKLQPTPEQIRMAALIQSSKSSRADEETAKKIEELKVLTECDGEKAALVLHDCDYDLSKAVEVLLEGGGAPAEWTESVSRKRKKQQSQPNKDEFSMGDDQTWDAGDRGRRGNSRGATSQRRGATGDTAPGGKESFRGRSRGGGRGQGGRGRGAGEIRSGVPRDGDGLEEGRGRRAVNGSGRGRGRGGARGAGRSHRSQGDVEGFPESIDTWTNSQAEGLTETSKKSDLKVGKWDDNFPSTDDWDNEEWTGSLADSRVFTPSLAQASAEEEGKENGESVPLPAPVTATDPAAAPPSQPPLQDQQTPPPGLPYSAAQQQHHHQQPPGTLDLATLLGTKTNLGVDSMNEQFMNIMKGGLEEQTGQSVNLFPRMPPAPSANQRSRPKARMSKIPSTAVEMPQDAVTGMDLQFGGLAFGEIACPTVSSDDVDPSIVSFSMAPPAGSTSSAQAAGLAKDPAITGVGDVRKVAPPSQPPPSSSGSFYNSRPVSHSTTTAAAQQQPAVSSSHLAQVEKEVGKPANGPYVSGSQYQPSTVPSSSSQSVGAGGASSSSSSTVTYGTGKLPAVSSSSVATESAVSGGMYSGSYQSGVNGTAKMPPQSTSNKDISGTNYRQAPAGPGKGGKPPSQMGFVQSAAGGGVPPHMVGAPFYLPPTSASGGFFPGQGFQVDDISMMAQQRMGVNSSSAASVSHRPDVPHGVMAGQQQASHYTPSSVAGPLASASVDKFGGNASAVVTASGGGVVRQDQGSPGPGSSHVVAAVAAVATNPPSAYLSFLPPSLPYGIVPPSFQGHSYQSSVFPMAHPQVPQASNNVHGHVPNSGTAQFLQKNFPLQQTGFDHLGGGGHADYGNKNTYLNSAKTTNAGPVQQAPQDPAAMYVAKKVGGYNKFGGQPAPSFPGMHQHNMVMQNYSAGSAGPPSAAAVASSAAQQQQQHHHHHSQQPEMMQYRVQQQSYMQDGGPSAGVAVTATAVRSAPPPSNKGPSKPYSQWAFNN</sequence>
<feature type="compositionally biased region" description="Basic residues" evidence="4">
    <location>
        <begin position="237"/>
        <end position="251"/>
    </location>
</feature>
<evidence type="ECO:0000256" key="3">
    <source>
        <dbReference type="ARBA" id="ARBA00022553"/>
    </source>
</evidence>
<feature type="compositionally biased region" description="Polar residues" evidence="4">
    <location>
        <begin position="28"/>
        <end position="40"/>
    </location>
</feature>
<dbReference type="PANTHER" id="PTHR16308">
    <property type="entry name" value="UBIQUITIN ASSOCIATED PROTEIN 2-LIKE/LINGERER"/>
    <property type="match status" value="1"/>
</dbReference>
<feature type="compositionally biased region" description="Basic and acidic residues" evidence="4">
    <location>
        <begin position="10"/>
        <end position="19"/>
    </location>
</feature>
<evidence type="ECO:0000313" key="5">
    <source>
        <dbReference type="EMBL" id="CAD7281504.1"/>
    </source>
</evidence>
<dbReference type="OrthoDB" id="6382903at2759"/>
<keyword evidence="2" id="KW-0963">Cytoplasm</keyword>
<dbReference type="PANTHER" id="PTHR16308:SF13">
    <property type="entry name" value="PROTEIN LINGERER"/>
    <property type="match status" value="1"/>
</dbReference>
<dbReference type="InterPro" id="IPR051833">
    <property type="entry name" value="TC-DDR_regulator"/>
</dbReference>
<dbReference type="Gene3D" id="1.10.8.10">
    <property type="entry name" value="DNA helicase RuvA subunit, C-terminal domain"/>
    <property type="match status" value="1"/>
</dbReference>
<keyword evidence="3" id="KW-0597">Phosphoprotein</keyword>
<evidence type="ECO:0000256" key="1">
    <source>
        <dbReference type="ARBA" id="ARBA00004496"/>
    </source>
</evidence>
<reference evidence="5" key="1">
    <citation type="submission" date="2020-11" db="EMBL/GenBank/DDBJ databases">
        <authorList>
            <person name="Tran Van P."/>
        </authorList>
    </citation>
    <scope>NUCLEOTIDE SEQUENCE</scope>
</reference>
<feature type="region of interest" description="Disordered" evidence="4">
    <location>
        <begin position="515"/>
        <end position="620"/>
    </location>
</feature>